<evidence type="ECO:0000256" key="2">
    <source>
        <dbReference type="ARBA" id="ARBA00001946"/>
    </source>
</evidence>
<comment type="subunit">
    <text evidence="4">Homotetramer.</text>
</comment>
<reference evidence="12 13" key="1">
    <citation type="submission" date="2019-06" db="EMBL/GenBank/DDBJ databases">
        <title>Quisquiliibacterium sp. nov., isolated from a maize field.</title>
        <authorList>
            <person name="Lin S.-Y."/>
            <person name="Tsai C.-F."/>
            <person name="Young C.-C."/>
        </authorList>
    </citation>
    <scope>NUCLEOTIDE SEQUENCE [LARGE SCALE GENOMIC DNA]</scope>
    <source>
        <strain evidence="12 13">CC-CFT501</strain>
    </source>
</reference>
<gene>
    <name evidence="12" type="ORF">FHP08_11895</name>
</gene>
<comment type="catalytic activity">
    <reaction evidence="1">
        <text>3-deoxy-alpha-D-manno-2-octulosonate-8-phosphate + H2O = 3-deoxy-alpha-D-manno-oct-2-ulosonate + phosphate</text>
        <dbReference type="Rhea" id="RHEA:11500"/>
        <dbReference type="ChEBI" id="CHEBI:15377"/>
        <dbReference type="ChEBI" id="CHEBI:43474"/>
        <dbReference type="ChEBI" id="CHEBI:85985"/>
        <dbReference type="ChEBI" id="CHEBI:85986"/>
        <dbReference type="EC" id="3.1.3.45"/>
    </reaction>
</comment>
<evidence type="ECO:0000256" key="5">
    <source>
        <dbReference type="ARBA" id="ARBA00013066"/>
    </source>
</evidence>
<dbReference type="PIRSF" id="PIRSF006118">
    <property type="entry name" value="KDO8-P_Ptase"/>
    <property type="match status" value="1"/>
</dbReference>
<dbReference type="OrthoDB" id="9805604at2"/>
<name>A0A5C8NWM6_9BURK</name>
<dbReference type="InterPro" id="IPR023214">
    <property type="entry name" value="HAD_sf"/>
</dbReference>
<feature type="binding site" evidence="11">
    <location>
        <position position="29"/>
    </location>
    <ligand>
        <name>Mg(2+)</name>
        <dbReference type="ChEBI" id="CHEBI:18420"/>
    </ligand>
</feature>
<dbReference type="SFLD" id="SFLDG01136">
    <property type="entry name" value="C1.6:_Phosphoserine_Phosphatas"/>
    <property type="match status" value="1"/>
</dbReference>
<dbReference type="EMBL" id="VDUY01000004">
    <property type="protein sequence ID" value="TXL65472.1"/>
    <property type="molecule type" value="Genomic_DNA"/>
</dbReference>
<evidence type="ECO:0000313" key="12">
    <source>
        <dbReference type="EMBL" id="TXL65472.1"/>
    </source>
</evidence>
<feature type="binding site" evidence="11">
    <location>
        <position position="31"/>
    </location>
    <ligand>
        <name>substrate</name>
    </ligand>
</feature>
<dbReference type="NCBIfam" id="TIGR01670">
    <property type="entry name" value="KdsC-phosphatas"/>
    <property type="match status" value="1"/>
</dbReference>
<dbReference type="EC" id="3.1.3.45" evidence="5"/>
<keyword evidence="9 11" id="KW-0460">Magnesium</keyword>
<comment type="cofactor">
    <cofactor evidence="2 11">
        <name>Mg(2+)</name>
        <dbReference type="ChEBI" id="CHEBI:18420"/>
    </cofactor>
</comment>
<evidence type="ECO:0000256" key="10">
    <source>
        <dbReference type="ARBA" id="ARBA00031051"/>
    </source>
</evidence>
<dbReference type="GO" id="GO:0008781">
    <property type="term" value="F:N-acylneuraminate cytidylyltransferase activity"/>
    <property type="evidence" value="ECO:0007669"/>
    <property type="project" value="TreeGrafter"/>
</dbReference>
<dbReference type="PANTHER" id="PTHR21485:SF3">
    <property type="entry name" value="N-ACYLNEURAMINATE CYTIDYLYLTRANSFERASE"/>
    <property type="match status" value="1"/>
</dbReference>
<evidence type="ECO:0000256" key="6">
    <source>
        <dbReference type="ARBA" id="ARBA00020092"/>
    </source>
</evidence>
<accession>A0A5C8NWM6</accession>
<dbReference type="SFLD" id="SFLDG01138">
    <property type="entry name" value="C1.6.2:_Deoxy-d-mannose-octulo"/>
    <property type="match status" value="1"/>
</dbReference>
<keyword evidence="13" id="KW-1185">Reference proteome</keyword>
<evidence type="ECO:0000256" key="3">
    <source>
        <dbReference type="ARBA" id="ARBA00005893"/>
    </source>
</evidence>
<dbReference type="AlphaFoldDB" id="A0A5C8NWM6"/>
<dbReference type="GO" id="GO:0019143">
    <property type="term" value="F:3-deoxy-manno-octulosonate-8-phosphatase activity"/>
    <property type="evidence" value="ECO:0007669"/>
    <property type="project" value="UniProtKB-EC"/>
</dbReference>
<evidence type="ECO:0000256" key="1">
    <source>
        <dbReference type="ARBA" id="ARBA00000898"/>
    </source>
</evidence>
<dbReference type="SUPFAM" id="SSF56784">
    <property type="entry name" value="HAD-like"/>
    <property type="match status" value="1"/>
</dbReference>
<dbReference type="Pfam" id="PF00702">
    <property type="entry name" value="Hydrolase"/>
    <property type="match status" value="1"/>
</dbReference>
<evidence type="ECO:0000256" key="11">
    <source>
        <dbReference type="PIRSR" id="PIRSR006118-2"/>
    </source>
</evidence>
<dbReference type="RefSeq" id="WP_147704667.1">
    <property type="nucleotide sequence ID" value="NZ_VDUY01000004.1"/>
</dbReference>
<proteinExistence type="inferred from homology"/>
<comment type="similarity">
    <text evidence="3">Belongs to the KdsC family.</text>
</comment>
<dbReference type="InterPro" id="IPR010023">
    <property type="entry name" value="KdsC_fam"/>
</dbReference>
<dbReference type="InterPro" id="IPR036412">
    <property type="entry name" value="HAD-like_sf"/>
</dbReference>
<dbReference type="SFLD" id="SFLDS00003">
    <property type="entry name" value="Haloacid_Dehalogenase"/>
    <property type="match status" value="1"/>
</dbReference>
<dbReference type="Proteomes" id="UP000321548">
    <property type="component" value="Unassembled WGS sequence"/>
</dbReference>
<feature type="binding site" evidence="11">
    <location>
        <position position="122"/>
    </location>
    <ligand>
        <name>Mg(2+)</name>
        <dbReference type="ChEBI" id="CHEBI:18420"/>
    </ligand>
</feature>
<keyword evidence="7 11" id="KW-0479">Metal-binding</keyword>
<evidence type="ECO:0000256" key="4">
    <source>
        <dbReference type="ARBA" id="ARBA00011881"/>
    </source>
</evidence>
<evidence type="ECO:0000256" key="8">
    <source>
        <dbReference type="ARBA" id="ARBA00022801"/>
    </source>
</evidence>
<dbReference type="FunFam" id="3.40.50.1000:FF:000029">
    <property type="entry name" value="3-deoxy-D-manno-octulosonate 8-phosphate phosphatase KdsC"/>
    <property type="match status" value="1"/>
</dbReference>
<evidence type="ECO:0000256" key="9">
    <source>
        <dbReference type="ARBA" id="ARBA00022842"/>
    </source>
</evidence>
<comment type="caution">
    <text evidence="12">The sequence shown here is derived from an EMBL/GenBank/DDBJ whole genome shotgun (WGS) entry which is preliminary data.</text>
</comment>
<organism evidence="12 13">
    <name type="scientific">Zeimonas arvi</name>
    <dbReference type="NCBI Taxonomy" id="2498847"/>
    <lineage>
        <taxon>Bacteria</taxon>
        <taxon>Pseudomonadati</taxon>
        <taxon>Pseudomonadota</taxon>
        <taxon>Betaproteobacteria</taxon>
        <taxon>Burkholderiales</taxon>
        <taxon>Burkholderiaceae</taxon>
        <taxon>Zeimonas</taxon>
    </lineage>
</organism>
<dbReference type="GO" id="GO:0046872">
    <property type="term" value="F:metal ion binding"/>
    <property type="evidence" value="ECO:0007669"/>
    <property type="project" value="UniProtKB-KW"/>
</dbReference>
<evidence type="ECO:0000313" key="13">
    <source>
        <dbReference type="Proteomes" id="UP000321548"/>
    </source>
</evidence>
<dbReference type="InterPro" id="IPR050793">
    <property type="entry name" value="CMP-NeuNAc_synthase"/>
</dbReference>
<dbReference type="PANTHER" id="PTHR21485">
    <property type="entry name" value="HAD SUPERFAMILY MEMBERS CMAS AND KDSC"/>
    <property type="match status" value="1"/>
</dbReference>
<protein>
    <recommendedName>
        <fullName evidence="6">3-deoxy-D-manno-octulosonate 8-phosphate phosphatase KdsC</fullName>
        <ecNumber evidence="5">3.1.3.45</ecNumber>
    </recommendedName>
    <alternativeName>
        <fullName evidence="10">KDO 8-P phosphatase</fullName>
    </alternativeName>
</protein>
<sequence>MIEAARSGNPRSPSDARARAAAIRLLALDVDGTLTDGRINIGPEGEAMKSFSVRDGFGLTLLREAGIRLAVITARRSAIVEHRARELEFDHVLQGVGDKASALAALRDEHRLAPAEAGFVGDDWPDLPAMLSAGFAAAPADAAPEVRDRAHWVSSAPAGHGAIRELAEFVLRARGEFETALARRLGRTAP</sequence>
<dbReference type="Gene3D" id="3.40.50.1000">
    <property type="entry name" value="HAD superfamily/HAD-like"/>
    <property type="match status" value="1"/>
</dbReference>
<keyword evidence="8" id="KW-0378">Hydrolase</keyword>
<evidence type="ECO:0000256" key="7">
    <source>
        <dbReference type="ARBA" id="ARBA00022723"/>
    </source>
</evidence>